<organism evidence="3 4">
    <name type="scientific">Halteria grandinella</name>
    <dbReference type="NCBI Taxonomy" id="5974"/>
    <lineage>
        <taxon>Eukaryota</taxon>
        <taxon>Sar</taxon>
        <taxon>Alveolata</taxon>
        <taxon>Ciliophora</taxon>
        <taxon>Intramacronucleata</taxon>
        <taxon>Spirotrichea</taxon>
        <taxon>Stichotrichia</taxon>
        <taxon>Sporadotrichida</taxon>
        <taxon>Halteriidae</taxon>
        <taxon>Halteria</taxon>
    </lineage>
</organism>
<dbReference type="Proteomes" id="UP000785679">
    <property type="component" value="Unassembled WGS sequence"/>
</dbReference>
<feature type="region of interest" description="Disordered" evidence="1">
    <location>
        <begin position="703"/>
        <end position="744"/>
    </location>
</feature>
<feature type="compositionally biased region" description="Polar residues" evidence="1">
    <location>
        <begin position="725"/>
        <end position="740"/>
    </location>
</feature>
<comment type="caution">
    <text evidence="3">The sequence shown here is derived from an EMBL/GenBank/DDBJ whole genome shotgun (WGS) entry which is preliminary data.</text>
</comment>
<gene>
    <name evidence="3" type="ORF">FGO68_gene6082</name>
</gene>
<feature type="region of interest" description="Disordered" evidence="1">
    <location>
        <begin position="660"/>
        <end position="687"/>
    </location>
</feature>
<accession>A0A8J8P4B7</accession>
<dbReference type="EMBL" id="RRYP01001551">
    <property type="protein sequence ID" value="TNV85784.1"/>
    <property type="molecule type" value="Genomic_DNA"/>
</dbReference>
<sequence>MKRANTYRSNLSEVTLGQSNGNNSVVMKDVPEAIPEGEAPDIFSQLTSKKNKTKVVKAITKIISNDYKWLRNLKSFWYSQDLFGKRVEFTFKGQRTYHTGIGALVSVALKFILVLFIVYEFYVIFVRKHPAISIKERLITQELDEMELVNIFDSDLNIAIGFRINPDLATNYNKWAFGSLNTTAINGAVHQYDLNNLQQMVYLNELPQQVGKFSAQIDSYHINQETGEQEHSYRVIGLNRCSAFDDFPQFKEHYSGTGLFKMLDNHFCITNSSKHLLQIGGQVTPFSKQFSTFTIKLDQCVNGTASNVVCLGQEDIDNIFESLEMQIVYTSATFDFKDFEQPIKYSIEEPLILSGFKRSELQFADIFYQKAQTEQYDQYFQYWKGVYADFARVSRVMRNTLPNSSGASCMRAAVRLKLDQRKVIYGRVADTIFSGLEQIGGFTESMMHVGFVLVFFFQERLFKSSFIRQLYQVCADNDDGKTNEEDLLTIINQKEEMGESIIQHILEFLIVKRARFIYGYKHILEYLSKCICFRNKAKMRKDPSVKNHYLYEKGNEKLKRELDVVNLMKTLRQLKNMASAMMPEKNRLLLKFQRKNVIEVTSSSSDSDQYDYDPMKLLSSKHELLKLRQIAKISKILDNSKDKKLNKLDKNLIKGLFRRRSTSKQKEIDQTKQTHMTHVTQQSNGNLGGISGFLSKNKFLSQFRQDQGSEPSNRSNMDNKRKSTPLAQSSKMKSANSSPLGNIFPSEHIKQSLQSQTAAEQIDNSASDIGGFADASNMSLIIGNNVNHSAINGPFSAMPRQQFIRKKSSKKGILQKDQLKSSGVATLDSNQFSLEQAFQSSSQEPNSFKAGVGGSRHTIITKNGFKGGYQMQATFAPGKQSPHIVENRVNS</sequence>
<reference evidence="3" key="1">
    <citation type="submission" date="2019-06" db="EMBL/GenBank/DDBJ databases">
        <authorList>
            <person name="Zheng W."/>
        </authorList>
    </citation>
    <scope>NUCLEOTIDE SEQUENCE</scope>
    <source>
        <strain evidence="3">QDHG01</strain>
    </source>
</reference>
<evidence type="ECO:0000313" key="3">
    <source>
        <dbReference type="EMBL" id="TNV85784.1"/>
    </source>
</evidence>
<feature type="transmembrane region" description="Helical" evidence="2">
    <location>
        <begin position="101"/>
        <end position="125"/>
    </location>
</feature>
<feature type="compositionally biased region" description="Polar residues" evidence="1">
    <location>
        <begin position="703"/>
        <end position="716"/>
    </location>
</feature>
<dbReference type="GO" id="GO:0005634">
    <property type="term" value="C:nucleus"/>
    <property type="evidence" value="ECO:0007669"/>
    <property type="project" value="TreeGrafter"/>
</dbReference>
<keyword evidence="2" id="KW-0812">Transmembrane</keyword>
<dbReference type="AlphaFoldDB" id="A0A8J8P4B7"/>
<keyword evidence="2" id="KW-0472">Membrane</keyword>
<name>A0A8J8P4B7_HALGN</name>
<evidence type="ECO:0000256" key="2">
    <source>
        <dbReference type="SAM" id="Phobius"/>
    </source>
</evidence>
<dbReference type="OrthoDB" id="289792at2759"/>
<protein>
    <submittedName>
        <fullName evidence="3">Uncharacterized protein</fullName>
    </submittedName>
</protein>
<evidence type="ECO:0000313" key="4">
    <source>
        <dbReference type="Proteomes" id="UP000785679"/>
    </source>
</evidence>
<dbReference type="PANTHER" id="PTHR31398">
    <property type="entry name" value="MEIOTIC NUCLEAR DIVISION PROTEIN 1 HOMOLOG"/>
    <property type="match status" value="1"/>
</dbReference>
<feature type="compositionally biased region" description="Polar residues" evidence="1">
    <location>
        <begin position="673"/>
        <end position="685"/>
    </location>
</feature>
<keyword evidence="4" id="KW-1185">Reference proteome</keyword>
<dbReference type="GO" id="GO:0007131">
    <property type="term" value="P:reciprocal meiotic recombination"/>
    <property type="evidence" value="ECO:0007669"/>
    <property type="project" value="TreeGrafter"/>
</dbReference>
<proteinExistence type="predicted"/>
<dbReference type="PANTHER" id="PTHR31398:SF0">
    <property type="entry name" value="MEIOTIC NUCLEAR DIVISION PROTEIN 1 HOMOLOG"/>
    <property type="match status" value="1"/>
</dbReference>
<keyword evidence="2" id="KW-1133">Transmembrane helix</keyword>
<evidence type="ECO:0000256" key="1">
    <source>
        <dbReference type="SAM" id="MobiDB-lite"/>
    </source>
</evidence>